<evidence type="ECO:0000313" key="1">
    <source>
        <dbReference type="EMBL" id="KAF2736229.1"/>
    </source>
</evidence>
<dbReference type="EMBL" id="ML996127">
    <property type="protein sequence ID" value="KAF2736229.1"/>
    <property type="molecule type" value="Genomic_DNA"/>
</dbReference>
<sequence length="130" mass="13895">MVRHGKLLMSMSLASCSVKSRLDVRCTPADQVDTAIWVLARPGKRAAASPQRSNSLDAASQQMALGGRAVVLMARGGPWGQLINHGNKFSPATALETCRTSSAPKIIALRSRAIDMGRAAWHDRDASKAQ</sequence>
<comment type="caution">
    <text evidence="1">The sequence shown here is derived from an EMBL/GenBank/DDBJ whole genome shotgun (WGS) entry which is preliminary data.</text>
</comment>
<proteinExistence type="predicted"/>
<dbReference type="Proteomes" id="UP000799444">
    <property type="component" value="Unassembled WGS sequence"/>
</dbReference>
<dbReference type="AlphaFoldDB" id="A0A9P4V333"/>
<gene>
    <name evidence="1" type="ORF">EJ04DRAFT_511210</name>
</gene>
<evidence type="ECO:0000313" key="2">
    <source>
        <dbReference type="Proteomes" id="UP000799444"/>
    </source>
</evidence>
<keyword evidence="2" id="KW-1185">Reference proteome</keyword>
<reference evidence="1" key="1">
    <citation type="journal article" date="2020" name="Stud. Mycol.">
        <title>101 Dothideomycetes genomes: a test case for predicting lifestyles and emergence of pathogens.</title>
        <authorList>
            <person name="Haridas S."/>
            <person name="Albert R."/>
            <person name="Binder M."/>
            <person name="Bloem J."/>
            <person name="Labutti K."/>
            <person name="Salamov A."/>
            <person name="Andreopoulos B."/>
            <person name="Baker S."/>
            <person name="Barry K."/>
            <person name="Bills G."/>
            <person name="Bluhm B."/>
            <person name="Cannon C."/>
            <person name="Castanera R."/>
            <person name="Culley D."/>
            <person name="Daum C."/>
            <person name="Ezra D."/>
            <person name="Gonzalez J."/>
            <person name="Henrissat B."/>
            <person name="Kuo A."/>
            <person name="Liang C."/>
            <person name="Lipzen A."/>
            <person name="Lutzoni F."/>
            <person name="Magnuson J."/>
            <person name="Mondo S."/>
            <person name="Nolan M."/>
            <person name="Ohm R."/>
            <person name="Pangilinan J."/>
            <person name="Park H.-J."/>
            <person name="Ramirez L."/>
            <person name="Alfaro M."/>
            <person name="Sun H."/>
            <person name="Tritt A."/>
            <person name="Yoshinaga Y."/>
            <person name="Zwiers L.-H."/>
            <person name="Turgeon B."/>
            <person name="Goodwin S."/>
            <person name="Spatafora J."/>
            <person name="Crous P."/>
            <person name="Grigoriev I."/>
        </authorList>
    </citation>
    <scope>NUCLEOTIDE SEQUENCE</scope>
    <source>
        <strain evidence="1">CBS 125425</strain>
    </source>
</reference>
<accession>A0A9P4V333</accession>
<protein>
    <submittedName>
        <fullName evidence="1">Uncharacterized protein</fullName>
    </submittedName>
</protein>
<name>A0A9P4V333_9PLEO</name>
<organism evidence="1 2">
    <name type="scientific">Polyplosphaeria fusca</name>
    <dbReference type="NCBI Taxonomy" id="682080"/>
    <lineage>
        <taxon>Eukaryota</taxon>
        <taxon>Fungi</taxon>
        <taxon>Dikarya</taxon>
        <taxon>Ascomycota</taxon>
        <taxon>Pezizomycotina</taxon>
        <taxon>Dothideomycetes</taxon>
        <taxon>Pleosporomycetidae</taxon>
        <taxon>Pleosporales</taxon>
        <taxon>Tetraplosphaeriaceae</taxon>
        <taxon>Polyplosphaeria</taxon>
    </lineage>
</organism>